<evidence type="ECO:0000313" key="2">
    <source>
        <dbReference type="Proteomes" id="UP001148737"/>
    </source>
</evidence>
<gene>
    <name evidence="1" type="ORF">NLG97_g632</name>
</gene>
<name>A0ACC1R618_9HYPO</name>
<accession>A0ACC1R618</accession>
<sequence>MISNTFVNDAVQGHWLLTLLGLATVSAIGVVVYRLTLHPLARVPGPVLAAATGAYEAYFQLFKDGGGRYWVEVDRLHSIYGPIVRISPWEVHIKDSEWNDVFKLSARPNKPWWYYRSFGSAQSTNTTEQDHIHRMHRGPLQSWFSAQNVMQNLPEVHGSIEKLHDRVAASVGQVINLSDAYRCLALDVVTAFAFRRPFGGLDHPEFNKDFNLAIKNYSRLGLINRYSFGIPFWLLQSLPLSIAARVSPKDLRVFMAIIKQYTEQSFGKPMLPEQDPQDVVQTMLAADLPEEQKSFQRVFGDCRSIVLAANETTATVLSSITYYTLSHPEIHDRLRNELKRGYEAKGSSLEYQELRALPYLTALINEALRTSNSVSGRLVRYADSVDLQYGKYSLPRGSYVSISMNDMHKDPKIFPNPEKFDPDRWLKQSDFKHLSKHLQPWGRGSRFCLGKELAYTDLYLTTARLFGPECGFSFKLFETKQSDWDIFGDYFAPMPARGSRSLRVVVEPPRSLQ</sequence>
<comment type="caution">
    <text evidence="1">The sequence shown here is derived from an EMBL/GenBank/DDBJ whole genome shotgun (WGS) entry which is preliminary data.</text>
</comment>
<protein>
    <submittedName>
        <fullName evidence="1">Uncharacterized protein</fullName>
    </submittedName>
</protein>
<dbReference type="EMBL" id="JANAKD010000023">
    <property type="protein sequence ID" value="KAJ3499068.1"/>
    <property type="molecule type" value="Genomic_DNA"/>
</dbReference>
<evidence type="ECO:0000313" key="1">
    <source>
        <dbReference type="EMBL" id="KAJ3499068.1"/>
    </source>
</evidence>
<reference evidence="1" key="1">
    <citation type="submission" date="2022-07" db="EMBL/GenBank/DDBJ databases">
        <title>Genome Sequence of Lecanicillium saksenae.</title>
        <authorList>
            <person name="Buettner E."/>
        </authorList>
    </citation>
    <scope>NUCLEOTIDE SEQUENCE</scope>
    <source>
        <strain evidence="1">VT-O1</strain>
    </source>
</reference>
<organism evidence="1 2">
    <name type="scientific">Lecanicillium saksenae</name>
    <dbReference type="NCBI Taxonomy" id="468837"/>
    <lineage>
        <taxon>Eukaryota</taxon>
        <taxon>Fungi</taxon>
        <taxon>Dikarya</taxon>
        <taxon>Ascomycota</taxon>
        <taxon>Pezizomycotina</taxon>
        <taxon>Sordariomycetes</taxon>
        <taxon>Hypocreomycetidae</taxon>
        <taxon>Hypocreales</taxon>
        <taxon>Cordycipitaceae</taxon>
        <taxon>Lecanicillium</taxon>
    </lineage>
</organism>
<keyword evidence="2" id="KW-1185">Reference proteome</keyword>
<proteinExistence type="predicted"/>
<dbReference type="Proteomes" id="UP001148737">
    <property type="component" value="Unassembled WGS sequence"/>
</dbReference>